<reference evidence="1" key="1">
    <citation type="submission" date="2021-02" db="EMBL/GenBank/DDBJ databases">
        <title>Genome sequence Cadophora malorum strain M34.</title>
        <authorList>
            <person name="Stefanovic E."/>
            <person name="Vu D."/>
            <person name="Scully C."/>
            <person name="Dijksterhuis J."/>
            <person name="Roader J."/>
            <person name="Houbraken J."/>
        </authorList>
    </citation>
    <scope>NUCLEOTIDE SEQUENCE</scope>
    <source>
        <strain evidence="1">M34</strain>
    </source>
</reference>
<gene>
    <name evidence="1" type="ORF">IFR04_001727</name>
</gene>
<dbReference type="Proteomes" id="UP000664132">
    <property type="component" value="Unassembled WGS sequence"/>
</dbReference>
<evidence type="ECO:0000313" key="2">
    <source>
        <dbReference type="Proteomes" id="UP000664132"/>
    </source>
</evidence>
<evidence type="ECO:0000313" key="1">
    <source>
        <dbReference type="EMBL" id="KAG4425160.1"/>
    </source>
</evidence>
<dbReference type="AlphaFoldDB" id="A0A8H7WHU9"/>
<dbReference type="EMBL" id="JAFJYH010000013">
    <property type="protein sequence ID" value="KAG4425160.1"/>
    <property type="molecule type" value="Genomic_DNA"/>
</dbReference>
<proteinExistence type="predicted"/>
<sequence length="207" mass="24098">MDWGPSYEALHKLMLKDLVEIDSDIGHLANSIFYLNKYEKRTHEGVRQEVAKFMGLINSELSTAEQVNEVSEESADCIRKIALLIGPLLTEFNKMFEENKRTIHTEGKSLQNRRESSTPSLKQENLAFFDRKGLQKLRMKLHEIVKYNDFEEKLACIKIRLALYTGEYEEVISQIIERHQTEMIQECKEGAKRLVDAKIGLDAEYIW</sequence>
<organism evidence="1 2">
    <name type="scientific">Cadophora malorum</name>
    <dbReference type="NCBI Taxonomy" id="108018"/>
    <lineage>
        <taxon>Eukaryota</taxon>
        <taxon>Fungi</taxon>
        <taxon>Dikarya</taxon>
        <taxon>Ascomycota</taxon>
        <taxon>Pezizomycotina</taxon>
        <taxon>Leotiomycetes</taxon>
        <taxon>Helotiales</taxon>
        <taxon>Ploettnerulaceae</taxon>
        <taxon>Cadophora</taxon>
    </lineage>
</organism>
<keyword evidence="2" id="KW-1185">Reference proteome</keyword>
<protein>
    <submittedName>
        <fullName evidence="1">Uncharacterized protein</fullName>
    </submittedName>
</protein>
<name>A0A8H7WHU9_9HELO</name>
<comment type="caution">
    <text evidence="1">The sequence shown here is derived from an EMBL/GenBank/DDBJ whole genome shotgun (WGS) entry which is preliminary data.</text>
</comment>
<accession>A0A8H7WHU9</accession>
<dbReference type="OrthoDB" id="10536896at2759"/>